<reference evidence="11" key="1">
    <citation type="submission" date="2020-02" db="EMBL/GenBank/DDBJ databases">
        <title>Genomic and physiological characterization of two novel Nitrospinaceae genera.</title>
        <authorList>
            <person name="Mueller A.J."/>
            <person name="Jung M.-Y."/>
            <person name="Strachan C.R."/>
            <person name="Herbold C.W."/>
            <person name="Kirkegaard R.H."/>
            <person name="Daims H."/>
        </authorList>
    </citation>
    <scope>NUCLEOTIDE SEQUENCE [LARGE SCALE GENOMIC DNA]</scope>
</reference>
<dbReference type="Proteomes" id="UP000594464">
    <property type="component" value="Chromosome"/>
</dbReference>
<dbReference type="Gene3D" id="1.10.8.60">
    <property type="match status" value="1"/>
</dbReference>
<dbReference type="InterPro" id="IPR002197">
    <property type="entry name" value="HTH_Fis"/>
</dbReference>
<dbReference type="InterPro" id="IPR009057">
    <property type="entry name" value="Homeodomain-like_sf"/>
</dbReference>
<dbReference type="SUPFAM" id="SSF52540">
    <property type="entry name" value="P-loop containing nucleoside triphosphate hydrolases"/>
    <property type="match status" value="1"/>
</dbReference>
<dbReference type="Pfam" id="PF00072">
    <property type="entry name" value="Response_reg"/>
    <property type="match status" value="1"/>
</dbReference>
<accession>A0A7T0G3Q6</accession>
<dbReference type="InterPro" id="IPR001789">
    <property type="entry name" value="Sig_transdc_resp-reg_receiver"/>
</dbReference>
<dbReference type="CDD" id="cd00009">
    <property type="entry name" value="AAA"/>
    <property type="match status" value="1"/>
</dbReference>
<keyword evidence="4" id="KW-0902">Two-component regulatory system</keyword>
<dbReference type="KEGG" id="nva:G3M78_09325"/>
<dbReference type="SMART" id="SM00448">
    <property type="entry name" value="REC"/>
    <property type="match status" value="1"/>
</dbReference>
<evidence type="ECO:0000313" key="10">
    <source>
        <dbReference type="EMBL" id="QPJ65583.1"/>
    </source>
</evidence>
<dbReference type="EMBL" id="CP048620">
    <property type="protein sequence ID" value="QPJ65583.1"/>
    <property type="molecule type" value="Genomic_DNA"/>
</dbReference>
<dbReference type="Gene3D" id="3.40.50.2300">
    <property type="match status" value="1"/>
</dbReference>
<dbReference type="AlphaFoldDB" id="A0A7T0G3Q6"/>
<dbReference type="Pfam" id="PF25601">
    <property type="entry name" value="AAA_lid_14"/>
    <property type="match status" value="1"/>
</dbReference>
<dbReference type="PROSITE" id="PS00688">
    <property type="entry name" value="SIGMA54_INTERACT_3"/>
    <property type="match status" value="1"/>
</dbReference>
<dbReference type="GO" id="GO:0000160">
    <property type="term" value="P:phosphorelay signal transduction system"/>
    <property type="evidence" value="ECO:0007669"/>
    <property type="project" value="UniProtKB-KW"/>
</dbReference>
<dbReference type="PANTHER" id="PTHR32071">
    <property type="entry name" value="TRANSCRIPTIONAL REGULATORY PROTEIN"/>
    <property type="match status" value="1"/>
</dbReference>
<evidence type="ECO:0000259" key="8">
    <source>
        <dbReference type="PROSITE" id="PS50045"/>
    </source>
</evidence>
<dbReference type="PANTHER" id="PTHR32071:SF113">
    <property type="entry name" value="ALGINATE BIOSYNTHESIS TRANSCRIPTIONAL REGULATORY PROTEIN ALGB"/>
    <property type="match status" value="1"/>
</dbReference>
<dbReference type="InterPro" id="IPR058031">
    <property type="entry name" value="AAA_lid_NorR"/>
</dbReference>
<evidence type="ECO:0000256" key="1">
    <source>
        <dbReference type="ARBA" id="ARBA00022553"/>
    </source>
</evidence>
<dbReference type="SUPFAM" id="SSF46689">
    <property type="entry name" value="Homeodomain-like"/>
    <property type="match status" value="1"/>
</dbReference>
<dbReference type="Gene3D" id="3.40.50.300">
    <property type="entry name" value="P-loop containing nucleotide triphosphate hydrolases"/>
    <property type="match status" value="1"/>
</dbReference>
<protein>
    <submittedName>
        <fullName evidence="10">Sigma-54-dependent Fis family transcriptional regulator</fullName>
    </submittedName>
</protein>
<dbReference type="PROSITE" id="PS50045">
    <property type="entry name" value="SIGMA54_INTERACT_4"/>
    <property type="match status" value="1"/>
</dbReference>
<feature type="domain" description="Response regulatory" evidence="9">
    <location>
        <begin position="4"/>
        <end position="118"/>
    </location>
</feature>
<evidence type="ECO:0000256" key="6">
    <source>
        <dbReference type="ARBA" id="ARBA00023163"/>
    </source>
</evidence>
<dbReference type="InterPro" id="IPR003593">
    <property type="entry name" value="AAA+_ATPase"/>
</dbReference>
<keyword evidence="2" id="KW-0547">Nucleotide-binding</keyword>
<keyword evidence="1 7" id="KW-0597">Phosphoprotein</keyword>
<evidence type="ECO:0000256" key="7">
    <source>
        <dbReference type="PROSITE-ProRule" id="PRU00169"/>
    </source>
</evidence>
<evidence type="ECO:0000256" key="5">
    <source>
        <dbReference type="ARBA" id="ARBA00023015"/>
    </source>
</evidence>
<dbReference type="GO" id="GO:0043565">
    <property type="term" value="F:sequence-specific DNA binding"/>
    <property type="evidence" value="ECO:0007669"/>
    <property type="project" value="InterPro"/>
</dbReference>
<feature type="modified residue" description="4-aspartylphosphate" evidence="7">
    <location>
        <position position="53"/>
    </location>
</feature>
<dbReference type="GO" id="GO:0005524">
    <property type="term" value="F:ATP binding"/>
    <property type="evidence" value="ECO:0007669"/>
    <property type="project" value="UniProtKB-KW"/>
</dbReference>
<dbReference type="SMART" id="SM00382">
    <property type="entry name" value="AAA"/>
    <property type="match status" value="1"/>
</dbReference>
<dbReference type="PRINTS" id="PR01590">
    <property type="entry name" value="HTHFIS"/>
</dbReference>
<name>A0A7T0G3Q6_9BACT</name>
<dbReference type="FunFam" id="3.40.50.300:FF:000006">
    <property type="entry name" value="DNA-binding transcriptional regulator NtrC"/>
    <property type="match status" value="1"/>
</dbReference>
<dbReference type="Pfam" id="PF00158">
    <property type="entry name" value="Sigma54_activat"/>
    <property type="match status" value="1"/>
</dbReference>
<keyword evidence="3" id="KW-0067">ATP-binding</keyword>
<proteinExistence type="predicted"/>
<sequence>MMSSILIVDDEKSLREFLTIMLEEKGYEVHSAPDGETAIGLIKERSFDLALTDIRMRRSNGLDVLDAVKKFQPNTPVVMMTAYATAETAVEAMKKGAYDYLSKPFKVEELQLLIKNALEKKKLADENTYLKSALFDKHQFSSMVGKGQSMRRVFELIQKVSMSSATVLINGESGTGKELAAKAIHYNGPRKARPFISINCGALPETLLESELFGHEKGSFTSADTLKTGLFEAANHGTFFLDEIGEAAPSTQVKLLRVLQEMEFTRLGSSKAIKVDVRVIAATNQDLTKAIHNRTFREDLYYRLNVVPLTIPPLRERREDLPFLIDHFIRTYNKQNKHKNIIKGVEPEAFAMMEAYHWPGNVRELENAIERAVVLETSDKIQCSSLPDELMNCEKNMGEWLPTVDDAKPMGLEETLDQIEKKMLQGALDKTGGIIIKAADILNLSFRSMRYRLEKHKLKGKTKTKP</sequence>
<evidence type="ECO:0000256" key="4">
    <source>
        <dbReference type="ARBA" id="ARBA00023012"/>
    </source>
</evidence>
<dbReference type="InterPro" id="IPR011006">
    <property type="entry name" value="CheY-like_superfamily"/>
</dbReference>
<dbReference type="InterPro" id="IPR027417">
    <property type="entry name" value="P-loop_NTPase"/>
</dbReference>
<organism evidence="10 11">
    <name type="scientific">Candidatus Nitrohelix vancouverensis</name>
    <dbReference type="NCBI Taxonomy" id="2705534"/>
    <lineage>
        <taxon>Bacteria</taxon>
        <taxon>Pseudomonadati</taxon>
        <taxon>Nitrospinota/Tectimicrobiota group</taxon>
        <taxon>Nitrospinota</taxon>
        <taxon>Nitrospinia</taxon>
        <taxon>Nitrospinales</taxon>
        <taxon>Nitrospinaceae</taxon>
        <taxon>Candidatus Nitrohelix</taxon>
    </lineage>
</organism>
<evidence type="ECO:0000259" key="9">
    <source>
        <dbReference type="PROSITE" id="PS50110"/>
    </source>
</evidence>
<dbReference type="Pfam" id="PF02954">
    <property type="entry name" value="HTH_8"/>
    <property type="match status" value="1"/>
</dbReference>
<keyword evidence="6" id="KW-0804">Transcription</keyword>
<keyword evidence="5" id="KW-0805">Transcription regulation</keyword>
<evidence type="ECO:0000313" key="11">
    <source>
        <dbReference type="Proteomes" id="UP000594464"/>
    </source>
</evidence>
<gene>
    <name evidence="10" type="ORF">G3M78_09325</name>
</gene>
<evidence type="ECO:0000256" key="2">
    <source>
        <dbReference type="ARBA" id="ARBA00022741"/>
    </source>
</evidence>
<dbReference type="Gene3D" id="1.10.10.60">
    <property type="entry name" value="Homeodomain-like"/>
    <property type="match status" value="1"/>
</dbReference>
<feature type="domain" description="Sigma-54 factor interaction" evidence="8">
    <location>
        <begin position="143"/>
        <end position="374"/>
    </location>
</feature>
<dbReference type="InterPro" id="IPR002078">
    <property type="entry name" value="Sigma_54_int"/>
</dbReference>
<dbReference type="FunFam" id="3.40.50.2300:FF:000018">
    <property type="entry name" value="DNA-binding transcriptional regulator NtrC"/>
    <property type="match status" value="1"/>
</dbReference>
<evidence type="ECO:0000256" key="3">
    <source>
        <dbReference type="ARBA" id="ARBA00022840"/>
    </source>
</evidence>
<dbReference type="SUPFAM" id="SSF52172">
    <property type="entry name" value="CheY-like"/>
    <property type="match status" value="1"/>
</dbReference>
<dbReference type="InterPro" id="IPR025944">
    <property type="entry name" value="Sigma_54_int_dom_CS"/>
</dbReference>
<dbReference type="GO" id="GO:0006355">
    <property type="term" value="P:regulation of DNA-templated transcription"/>
    <property type="evidence" value="ECO:0007669"/>
    <property type="project" value="InterPro"/>
</dbReference>
<dbReference type="PROSITE" id="PS50110">
    <property type="entry name" value="RESPONSE_REGULATORY"/>
    <property type="match status" value="1"/>
</dbReference>